<dbReference type="RefSeq" id="WP_126334786.1">
    <property type="nucleotide sequence ID" value="NZ_AP022604.1"/>
</dbReference>
<evidence type="ECO:0000313" key="7">
    <source>
        <dbReference type="Proteomes" id="UP000282551"/>
    </source>
</evidence>
<dbReference type="AlphaFoldDB" id="A0A3S4RP98"/>
<evidence type="ECO:0000256" key="2">
    <source>
        <dbReference type="ARBA" id="ARBA00022630"/>
    </source>
</evidence>
<organism evidence="6 7">
    <name type="scientific">Mycolicibacterium chitae</name>
    <name type="common">Mycobacterium chitae</name>
    <dbReference type="NCBI Taxonomy" id="1792"/>
    <lineage>
        <taxon>Bacteria</taxon>
        <taxon>Bacillati</taxon>
        <taxon>Actinomycetota</taxon>
        <taxon>Actinomycetes</taxon>
        <taxon>Mycobacteriales</taxon>
        <taxon>Mycobacteriaceae</taxon>
        <taxon>Mycolicibacterium</taxon>
    </lineage>
</organism>
<dbReference type="Pfam" id="PF00890">
    <property type="entry name" value="FAD_binding_2"/>
    <property type="match status" value="1"/>
</dbReference>
<keyword evidence="2" id="KW-0285">Flavoprotein</keyword>
<dbReference type="SUPFAM" id="SSF56425">
    <property type="entry name" value="Succinate dehydrogenase/fumarate reductase flavoprotein, catalytic domain"/>
    <property type="match status" value="1"/>
</dbReference>
<comment type="cofactor">
    <cofactor evidence="1">
        <name>FAD</name>
        <dbReference type="ChEBI" id="CHEBI:57692"/>
    </cofactor>
</comment>
<proteinExistence type="predicted"/>
<evidence type="ECO:0000256" key="4">
    <source>
        <dbReference type="ARBA" id="ARBA00023002"/>
    </source>
</evidence>
<dbReference type="InterPro" id="IPR050315">
    <property type="entry name" value="FAD-oxidoreductase_2"/>
</dbReference>
<accession>A0A3S4RP98</accession>
<dbReference type="OrthoDB" id="353581at2"/>
<sequence length="560" mass="59873">MVDWDAGDDVIVIGSGVSGLTAAFAATSAGLSTRVYEGAAEWGGTSAMSVGGVWIPVNPLMAAQGVRDSIEEAMEYLENVIGDAGPASSIERRRAYVENAARMANDLAQHGFRWRRASRWPDYHSDLPGAKLGRVVEGDLFDLRRLGAAADTMRKPETLPPIPLLGGDIADLVVATRSRRGLVAGVQTAGRAARGLAAKRRLVGMGQSLIGQLGLICQQLEIPVQRNSPLRELVEVDGRVQGVVIEQGGRLRRIFARHGVVLAGGGFSQNAELRRQYQPVGAEWSAAIPGDQGDILIAGMKIGAATANMEGAWWVPVVLPPNGNRDFLVWERSLPGSIVIDQSGRRFANESADYTTFAQQMLENDKSVPTVPAWLIIDSRHRRRYMFGGVPGGYTPRSWIKSGYLIKERSLEALSQRCGLPAAAVRATVTRFNEQARRGVDDDFGRGSTVYDNYFGDPSHRPNPNLGPVEQPPFYAVKLWPGDVGTSGGLLTDEHARVLDEAGEPIRGLYSAGNSTASVMGLRYPGPGITLGAGSVFGYIAGRHLASVAGAIPGSEAVVS</sequence>
<dbReference type="Gene3D" id="3.50.50.60">
    <property type="entry name" value="FAD/NAD(P)-binding domain"/>
    <property type="match status" value="2"/>
</dbReference>
<name>A0A3S4RP98_MYCCI</name>
<dbReference type="SUPFAM" id="SSF51905">
    <property type="entry name" value="FAD/NAD(P)-binding domain"/>
    <property type="match status" value="1"/>
</dbReference>
<keyword evidence="3" id="KW-0274">FAD</keyword>
<dbReference type="InterPro" id="IPR003953">
    <property type="entry name" value="FAD-dep_OxRdtase_2_FAD-bd"/>
</dbReference>
<dbReference type="EC" id="1.3.99.4" evidence="6"/>
<dbReference type="PANTHER" id="PTHR43400:SF10">
    <property type="entry name" value="3-OXOSTEROID 1-DEHYDROGENASE"/>
    <property type="match status" value="1"/>
</dbReference>
<dbReference type="EMBL" id="LR134355">
    <property type="protein sequence ID" value="VEG49067.1"/>
    <property type="molecule type" value="Genomic_DNA"/>
</dbReference>
<dbReference type="InterPro" id="IPR027477">
    <property type="entry name" value="Succ_DH/fumarate_Rdtase_cat_sf"/>
</dbReference>
<evidence type="ECO:0000259" key="5">
    <source>
        <dbReference type="Pfam" id="PF00890"/>
    </source>
</evidence>
<dbReference type="GO" id="GO:0047571">
    <property type="term" value="F:3-oxosteroid 1-dehydrogenase activity"/>
    <property type="evidence" value="ECO:0007669"/>
    <property type="project" value="UniProtKB-EC"/>
</dbReference>
<evidence type="ECO:0000313" key="6">
    <source>
        <dbReference type="EMBL" id="VEG49067.1"/>
    </source>
</evidence>
<keyword evidence="7" id="KW-1185">Reference proteome</keyword>
<keyword evidence="4 6" id="KW-0560">Oxidoreductase</keyword>
<protein>
    <submittedName>
        <fullName evidence="6">Succinate dehydrogenase/fumarate reductase flavoprotein subunit</fullName>
        <ecNumber evidence="6">1.3.99.4</ecNumber>
    </submittedName>
</protein>
<dbReference type="Gene3D" id="3.90.700.10">
    <property type="entry name" value="Succinate dehydrogenase/fumarate reductase flavoprotein, catalytic domain"/>
    <property type="match status" value="1"/>
</dbReference>
<dbReference type="PANTHER" id="PTHR43400">
    <property type="entry name" value="FUMARATE REDUCTASE"/>
    <property type="match status" value="1"/>
</dbReference>
<evidence type="ECO:0000256" key="1">
    <source>
        <dbReference type="ARBA" id="ARBA00001974"/>
    </source>
</evidence>
<dbReference type="InterPro" id="IPR036188">
    <property type="entry name" value="FAD/NAD-bd_sf"/>
</dbReference>
<reference evidence="6 7" key="1">
    <citation type="submission" date="2018-12" db="EMBL/GenBank/DDBJ databases">
        <authorList>
            <consortium name="Pathogen Informatics"/>
        </authorList>
    </citation>
    <scope>NUCLEOTIDE SEQUENCE [LARGE SCALE GENOMIC DNA]</scope>
    <source>
        <strain evidence="6 7">NCTC10485</strain>
    </source>
</reference>
<dbReference type="GO" id="GO:0008202">
    <property type="term" value="P:steroid metabolic process"/>
    <property type="evidence" value="ECO:0007669"/>
    <property type="project" value="UniProtKB-ARBA"/>
</dbReference>
<evidence type="ECO:0000256" key="3">
    <source>
        <dbReference type="ARBA" id="ARBA00022827"/>
    </source>
</evidence>
<dbReference type="Proteomes" id="UP000282551">
    <property type="component" value="Chromosome"/>
</dbReference>
<gene>
    <name evidence="6" type="primary">ksdD</name>
    <name evidence="6" type="ORF">NCTC10485_03372</name>
</gene>
<feature type="domain" description="FAD-dependent oxidoreductase 2 FAD-binding" evidence="5">
    <location>
        <begin position="9"/>
        <end position="531"/>
    </location>
</feature>